<dbReference type="Proteomes" id="UP000295649">
    <property type="component" value="Unassembled WGS sequence"/>
</dbReference>
<reference evidence="1 2" key="1">
    <citation type="submission" date="2019-03" db="EMBL/GenBank/DDBJ databases">
        <title>Systems level insights into methane cycling in arid and semi-arid ecosystems.</title>
        <authorList>
            <person name="Kalyuzhnaya M."/>
        </authorList>
    </citation>
    <scope>NUCLEOTIDE SEQUENCE [LARGE SCALE GENOMIC DNA]</scope>
    <source>
        <strain evidence="1 2">S-1</strain>
    </source>
</reference>
<protein>
    <submittedName>
        <fullName evidence="1">Uncharacterized protein</fullName>
    </submittedName>
</protein>
<dbReference type="EMBL" id="SMCN01000029">
    <property type="protein sequence ID" value="TCV77381.1"/>
    <property type="molecule type" value="Genomic_DNA"/>
</dbReference>
<proteinExistence type="predicted"/>
<name>A0ABY2CKG2_METMH</name>
<gene>
    <name evidence="1" type="ORF">EDE11_1296</name>
</gene>
<keyword evidence="2" id="KW-1185">Reference proteome</keyword>
<accession>A0ABY2CKG2</accession>
<sequence length="67" mass="7306">MFRPAVGPKGVMRTNLGAEGISGQLIFADFFRREARKKSFGKNSDSPDKASLLTCSGTLNHYSADVR</sequence>
<comment type="caution">
    <text evidence="1">The sequence shown here is derived from an EMBL/GenBank/DDBJ whole genome shotgun (WGS) entry which is preliminary data.</text>
</comment>
<evidence type="ECO:0000313" key="2">
    <source>
        <dbReference type="Proteomes" id="UP000295649"/>
    </source>
</evidence>
<organism evidence="1 2">
    <name type="scientific">Methylomonas methanica</name>
    <dbReference type="NCBI Taxonomy" id="421"/>
    <lineage>
        <taxon>Bacteria</taxon>
        <taxon>Pseudomonadati</taxon>
        <taxon>Pseudomonadota</taxon>
        <taxon>Gammaproteobacteria</taxon>
        <taxon>Methylococcales</taxon>
        <taxon>Methylococcaceae</taxon>
        <taxon>Methylomonas</taxon>
    </lineage>
</organism>
<evidence type="ECO:0000313" key="1">
    <source>
        <dbReference type="EMBL" id="TCV77381.1"/>
    </source>
</evidence>